<accession>A0ABP3UMV0</accession>
<dbReference type="RefSeq" id="WP_343759609.1">
    <property type="nucleotide sequence ID" value="NZ_BAAACG010000006.1"/>
</dbReference>
<dbReference type="InterPro" id="IPR014975">
    <property type="entry name" value="DUF1836"/>
</dbReference>
<dbReference type="Proteomes" id="UP001501510">
    <property type="component" value="Unassembled WGS sequence"/>
</dbReference>
<sequence length="192" mass="22549">MDDYKNKIEKAIGTLNLKEDINLSDIPKLDLYMDQVITLFEVGLNKTKRNEDDKLLTKTMINNYTKGKILMPAKNKKYSRDHIIMMILIYNLKQSLAITDIKTLLNQIVENAKEKPENLNLDKLYKIFLQVKNIESETFNDEIQKDLDLILDELSDLNENRDYYKNLLTALMLINKSNMYKRLAENIIDDLL</sequence>
<dbReference type="Pfam" id="PF08876">
    <property type="entry name" value="DUF1836"/>
    <property type="match status" value="1"/>
</dbReference>
<name>A0ABP3UMV0_9CLOT</name>
<evidence type="ECO:0000313" key="1">
    <source>
        <dbReference type="EMBL" id="GAA0736158.1"/>
    </source>
</evidence>
<reference evidence="2" key="1">
    <citation type="journal article" date="2019" name="Int. J. Syst. Evol. Microbiol.">
        <title>The Global Catalogue of Microorganisms (GCM) 10K type strain sequencing project: providing services to taxonomists for standard genome sequencing and annotation.</title>
        <authorList>
            <consortium name="The Broad Institute Genomics Platform"/>
            <consortium name="The Broad Institute Genome Sequencing Center for Infectious Disease"/>
            <person name="Wu L."/>
            <person name="Ma J."/>
        </authorList>
    </citation>
    <scope>NUCLEOTIDE SEQUENCE [LARGE SCALE GENOMIC DNA]</scope>
    <source>
        <strain evidence="2">JCM 1407</strain>
    </source>
</reference>
<gene>
    <name evidence="1" type="ORF">GCM10008906_10830</name>
</gene>
<keyword evidence="2" id="KW-1185">Reference proteome</keyword>
<evidence type="ECO:0000313" key="2">
    <source>
        <dbReference type="Proteomes" id="UP001501510"/>
    </source>
</evidence>
<organism evidence="1 2">
    <name type="scientific">Clostridium oceanicum</name>
    <dbReference type="NCBI Taxonomy" id="1543"/>
    <lineage>
        <taxon>Bacteria</taxon>
        <taxon>Bacillati</taxon>
        <taxon>Bacillota</taxon>
        <taxon>Clostridia</taxon>
        <taxon>Eubacteriales</taxon>
        <taxon>Clostridiaceae</taxon>
        <taxon>Clostridium</taxon>
    </lineage>
</organism>
<protein>
    <submittedName>
        <fullName evidence="1">DUF1836 domain-containing protein</fullName>
    </submittedName>
</protein>
<dbReference type="PANTHER" id="PTHR40056">
    <property type="entry name" value="HYPOTHETICAL CYTOSOLIC PROTEIN"/>
    <property type="match status" value="1"/>
</dbReference>
<proteinExistence type="predicted"/>
<comment type="caution">
    <text evidence="1">The sequence shown here is derived from an EMBL/GenBank/DDBJ whole genome shotgun (WGS) entry which is preliminary data.</text>
</comment>
<dbReference type="EMBL" id="BAAACG010000006">
    <property type="protein sequence ID" value="GAA0736158.1"/>
    <property type="molecule type" value="Genomic_DNA"/>
</dbReference>
<dbReference type="PANTHER" id="PTHR40056:SF1">
    <property type="entry name" value="DUF1836 DOMAIN-CONTAINING PROTEIN"/>
    <property type="match status" value="1"/>
</dbReference>